<dbReference type="RefSeq" id="WP_006274781.1">
    <property type="nucleotide sequence ID" value="NZ_GL883080.1"/>
</dbReference>
<gene>
    <name evidence="1" type="ORF">ABI_40030</name>
</gene>
<reference evidence="2" key="1">
    <citation type="submission" date="2011-03" db="EMBL/GenBank/DDBJ databases">
        <title>Draft genome sequence of Brevundimonas diminuta.</title>
        <authorList>
            <person name="Brown P.J.B."/>
            <person name="Buechlein A."/>
            <person name="Hemmerich C."/>
            <person name="Brun Y.V."/>
        </authorList>
    </citation>
    <scope>NUCLEOTIDE SEQUENCE [LARGE SCALE GENOMIC DNA]</scope>
    <source>
        <strain evidence="2">C19</strain>
    </source>
</reference>
<accession>F4QS66</accession>
<evidence type="ECO:0000313" key="2">
    <source>
        <dbReference type="Proteomes" id="UP000006512"/>
    </source>
</evidence>
<organism evidence="1 2">
    <name type="scientific">Asticcacaulis biprosthecium C19</name>
    <dbReference type="NCBI Taxonomy" id="715226"/>
    <lineage>
        <taxon>Bacteria</taxon>
        <taxon>Pseudomonadati</taxon>
        <taxon>Pseudomonadota</taxon>
        <taxon>Alphaproteobacteria</taxon>
        <taxon>Caulobacterales</taxon>
        <taxon>Caulobacteraceae</taxon>
        <taxon>Asticcacaulis</taxon>
    </lineage>
</organism>
<dbReference type="EMBL" id="GL883080">
    <property type="protein sequence ID" value="EGF89586.1"/>
    <property type="molecule type" value="Genomic_DNA"/>
</dbReference>
<keyword evidence="2" id="KW-1185">Reference proteome</keyword>
<dbReference type="AlphaFoldDB" id="F4QS66"/>
<name>F4QS66_9CAUL</name>
<evidence type="ECO:0000313" key="1">
    <source>
        <dbReference type="EMBL" id="EGF89586.1"/>
    </source>
</evidence>
<sequence length="536" mass="57556">MTSRPLPYIIALARACSLSRAWALFEAGGYLDRRDDPAALSVKGRLLKDRALRADPAERGVLLEQAAQAYLAADRYQPEPYRLINAASLYGLAGHGEESRVLAREVLVRLDGPDPIAETPYYVEATRAEAMLLLGDVPAAAMALRRAVEASPGNWSDLAGTLKQLGLICAAAGQDTSWLDPLRPPASLHFVGHMGFVAGAAGEQALARRVDRLIEDENIGFAFGALAAGADIIVAERIVAAGGVLHVFLPTAVENFARDSVDPAGPQWRARFDVLIARAHTVRSLTRHNGGHDSDATCLANEVAMGCAVLNARQMESHALQLAVLDEGGGGPHSARLAEHWRSARRRQIVEICPRDGADGPRDDMTPQPGQRRCSACLHISVEPGGDRFEQTRVLGSLIAALAGELKAGDISVSPYAWRLRFRHPQQATRWAFALRRSLEDYPGLSGQVGMACHYGVKAVMIDPASQCEVDYDLGGIDEDAVAQWLVPGSLTVSTDYLAALSVDPSVAFHAERMGEHEGDASQSIQLFALESGFSV</sequence>
<dbReference type="OrthoDB" id="2974768at2"/>
<dbReference type="STRING" id="715226.ABI_40030"/>
<dbReference type="Proteomes" id="UP000006512">
    <property type="component" value="Unassembled WGS sequence"/>
</dbReference>
<proteinExistence type="predicted"/>
<dbReference type="HOGENOM" id="CLU_512574_0_0_5"/>
<protein>
    <submittedName>
        <fullName evidence="1">TIR protein</fullName>
    </submittedName>
</protein>
<dbReference type="eggNOG" id="COG0457">
    <property type="taxonomic scope" value="Bacteria"/>
</dbReference>